<dbReference type="NCBIfam" id="NF041244">
    <property type="entry name" value="IglI_fam"/>
    <property type="match status" value="1"/>
</dbReference>
<organism evidence="1 2">
    <name type="scientific">Allofrancisella guangzhouensis</name>
    <dbReference type="NCBI Taxonomy" id="594679"/>
    <lineage>
        <taxon>Bacteria</taxon>
        <taxon>Pseudomonadati</taxon>
        <taxon>Pseudomonadota</taxon>
        <taxon>Gammaproteobacteria</taxon>
        <taxon>Thiotrichales</taxon>
        <taxon>Francisellaceae</taxon>
        <taxon>Allofrancisella</taxon>
    </lineage>
</organism>
<dbReference type="Proteomes" id="UP000031104">
    <property type="component" value="Chromosome"/>
</dbReference>
<sequence>MNKATKELKKLFDTNQDWKVCKRSNLEVLNECTKLLENRSFQEVITKIIKYTQENRVLDIQLFCLYLQAYFNLNNSAGNFVSTLSILTEILDNYQLISPINKKSTIVLRSVIALINESNNAINYYYPDFLDKQLQQVKEFLEQVKEFLACNIQEVDLTDFNSAKNKLLITVSKYVLKENIQLNRENTDNEKDDISLVKLEKENRYSFYWTNLLLRVARFVSLANSLDDVVNKFELALLFDSIQTEIQDFNPIKYFPNEFQGFLNSVTPETYSQIQQIIENSKGSALWEFMLQKTQADIEINPGNKKINAGDFNIDDILQASSYKKHIENKHDEKINNYEVSQRNNDEDFSPDFNILDL</sequence>
<name>A0A0A8E5N4_9GAMM</name>
<dbReference type="STRING" id="594679.SD28_01200"/>
<accession>A0A0A8E5N4</accession>
<dbReference type="KEGG" id="fgu:SD28_01200"/>
<dbReference type="EMBL" id="CP010427">
    <property type="protein sequence ID" value="AJC49520.1"/>
    <property type="molecule type" value="Genomic_DNA"/>
</dbReference>
<reference evidence="1 2" key="1">
    <citation type="submission" date="2014-12" db="EMBL/GenBank/DDBJ databases">
        <title>Complete genome sequence of Francisella guanzhouensis strain 08HL01032 isolated from air-conditioning system in China.</title>
        <authorList>
            <person name="Svensson D."/>
            <person name="Ohrman C."/>
            <person name="Backman S."/>
            <person name="Karlsson E."/>
            <person name="Nilsson E."/>
            <person name="Bystrom M."/>
            <person name="Larkeryd A."/>
            <person name="Stenberg P."/>
            <person name="Scholtz H.C."/>
            <person name="Forsman M."/>
            <person name="Sjodin A."/>
        </authorList>
    </citation>
    <scope>NUCLEOTIDE SEQUENCE [LARGE SCALE GENOMIC DNA]</scope>
    <source>
        <strain evidence="1 2">08HL01032</strain>
    </source>
</reference>
<protein>
    <submittedName>
        <fullName evidence="1">Uncharacterized protein</fullName>
    </submittedName>
</protein>
<dbReference type="AlphaFoldDB" id="A0A0A8E5N4"/>
<gene>
    <name evidence="1" type="ORF">SD28_01200</name>
</gene>
<dbReference type="HOGENOM" id="CLU_789301_0_0_6"/>
<keyword evidence="2" id="KW-1185">Reference proteome</keyword>
<proteinExistence type="predicted"/>
<evidence type="ECO:0000313" key="2">
    <source>
        <dbReference type="Proteomes" id="UP000031104"/>
    </source>
</evidence>
<evidence type="ECO:0000313" key="1">
    <source>
        <dbReference type="EMBL" id="AJC49520.1"/>
    </source>
</evidence>
<dbReference type="OrthoDB" id="7060256at2"/>